<comment type="caution">
    <text evidence="1">The sequence shown here is derived from an EMBL/GenBank/DDBJ whole genome shotgun (WGS) entry which is preliminary data.</text>
</comment>
<reference evidence="1" key="1">
    <citation type="submission" date="2022-10" db="EMBL/GenBank/DDBJ databases">
        <title>Tapping the CABI collections for fungal endophytes: first genome assemblies for Collariella, Neodidymelliopsis, Ascochyta clinopodiicola, Didymella pomorum, Didymosphaeria variabile, Neocosmospora piperis and Neocucurbitaria cava.</title>
        <authorList>
            <person name="Hill R."/>
        </authorList>
    </citation>
    <scope>NUCLEOTIDE SEQUENCE</scope>
    <source>
        <strain evidence="1">IMI 355091</strain>
    </source>
</reference>
<proteinExistence type="predicted"/>
<dbReference type="EMBL" id="JAPEVA010000078">
    <property type="protein sequence ID" value="KAJ4401153.1"/>
    <property type="molecule type" value="Genomic_DNA"/>
</dbReference>
<evidence type="ECO:0000313" key="2">
    <source>
        <dbReference type="Proteomes" id="UP001140510"/>
    </source>
</evidence>
<keyword evidence="2" id="KW-1185">Reference proteome</keyword>
<protein>
    <submittedName>
        <fullName evidence="1">Uncharacterized protein</fullName>
    </submittedName>
</protein>
<dbReference type="AlphaFoldDB" id="A0A9W9D4N8"/>
<gene>
    <name evidence="1" type="ORF">N0V91_008175</name>
</gene>
<organism evidence="1 2">
    <name type="scientific">Didymella pomorum</name>
    <dbReference type="NCBI Taxonomy" id="749634"/>
    <lineage>
        <taxon>Eukaryota</taxon>
        <taxon>Fungi</taxon>
        <taxon>Dikarya</taxon>
        <taxon>Ascomycota</taxon>
        <taxon>Pezizomycotina</taxon>
        <taxon>Dothideomycetes</taxon>
        <taxon>Pleosporomycetidae</taxon>
        <taxon>Pleosporales</taxon>
        <taxon>Pleosporineae</taxon>
        <taxon>Didymellaceae</taxon>
        <taxon>Didymella</taxon>
    </lineage>
</organism>
<name>A0A9W9D4N8_9PLEO</name>
<dbReference type="Proteomes" id="UP001140510">
    <property type="component" value="Unassembled WGS sequence"/>
</dbReference>
<accession>A0A9W9D4N8</accession>
<sequence length="82" mass="9273">MDTITKLVDLEQTIGYAFEGSRLGIEALKCRGQPVGMLITRKNDDYAIDNHSKEGNGVCFKGNSLETRVWRDAEFYLGWICL</sequence>
<evidence type="ECO:0000313" key="1">
    <source>
        <dbReference type="EMBL" id="KAJ4401153.1"/>
    </source>
</evidence>